<reference evidence="3" key="1">
    <citation type="journal article" date="2010" name="Science">
        <title>Plasticity of animal genome architecture unmasked by rapid evolution of a pelagic tunicate.</title>
        <authorList>
            <person name="Denoeud F."/>
            <person name="Henriet S."/>
            <person name="Mungpakdee S."/>
            <person name="Aury J.M."/>
            <person name="Da Silva C."/>
            <person name="Brinkmann H."/>
            <person name="Mikhaleva J."/>
            <person name="Olsen L.C."/>
            <person name="Jubin C."/>
            <person name="Canestro C."/>
            <person name="Bouquet J.M."/>
            <person name="Danks G."/>
            <person name="Poulain J."/>
            <person name="Campsteijn C."/>
            <person name="Adamski M."/>
            <person name="Cross I."/>
            <person name="Yadetie F."/>
            <person name="Muffato M."/>
            <person name="Louis A."/>
            <person name="Butcher S."/>
            <person name="Tsagkogeorga G."/>
            <person name="Konrad A."/>
            <person name="Singh S."/>
            <person name="Jensen M.F."/>
            <person name="Cong E.H."/>
            <person name="Eikeseth-Otteraa H."/>
            <person name="Noel B."/>
            <person name="Anthouard V."/>
            <person name="Porcel B.M."/>
            <person name="Kachouri-Lafond R."/>
            <person name="Nishino A."/>
            <person name="Ugolini M."/>
            <person name="Chourrout P."/>
            <person name="Nishida H."/>
            <person name="Aasland R."/>
            <person name="Huzurbazar S."/>
            <person name="Westhof E."/>
            <person name="Delsuc F."/>
            <person name="Lehrach H."/>
            <person name="Reinhardt R."/>
            <person name="Weissenbach J."/>
            <person name="Roy S.W."/>
            <person name="Artiguenave F."/>
            <person name="Postlethwait J.H."/>
            <person name="Manak J.R."/>
            <person name="Thompson E.M."/>
            <person name="Jaillon O."/>
            <person name="Du Pasquier L."/>
            <person name="Boudinot P."/>
            <person name="Liberles D.A."/>
            <person name="Volff J.N."/>
            <person name="Philippe H."/>
            <person name="Lenhard B."/>
            <person name="Roest Crollius H."/>
            <person name="Wincker P."/>
            <person name="Chourrout D."/>
        </authorList>
    </citation>
    <scope>NUCLEOTIDE SEQUENCE [LARGE SCALE GENOMIC DNA]</scope>
</reference>
<sequence length="75" mass="8559">MHVFDRYLAIYSMVGSTVELPQEENTPEKRVARIFSLMDKNDDGYLTMSEFMEGSKKDPSIIQALSLYDGYGSKL</sequence>
<dbReference type="InterPro" id="IPR018247">
    <property type="entry name" value="EF_Hand_1_Ca_BS"/>
</dbReference>
<dbReference type="PROSITE" id="PS00018">
    <property type="entry name" value="EF_HAND_1"/>
    <property type="match status" value="1"/>
</dbReference>
<dbReference type="Proteomes" id="UP000011014">
    <property type="component" value="Unassembled WGS sequence"/>
</dbReference>
<dbReference type="SUPFAM" id="SSF47473">
    <property type="entry name" value="EF-hand"/>
    <property type="match status" value="1"/>
</dbReference>
<keyword evidence="1" id="KW-0106">Calcium</keyword>
<accession>E4Z5M4</accession>
<evidence type="ECO:0000256" key="1">
    <source>
        <dbReference type="ARBA" id="ARBA00022837"/>
    </source>
</evidence>
<dbReference type="EMBL" id="FN657727">
    <property type="protein sequence ID" value="CBY43002.1"/>
    <property type="molecule type" value="Genomic_DNA"/>
</dbReference>
<dbReference type="PROSITE" id="PS50222">
    <property type="entry name" value="EF_HAND_2"/>
    <property type="match status" value="1"/>
</dbReference>
<protein>
    <recommendedName>
        <fullName evidence="2">EF-hand domain-containing protein</fullName>
    </recommendedName>
</protein>
<evidence type="ECO:0000259" key="2">
    <source>
        <dbReference type="PROSITE" id="PS50222"/>
    </source>
</evidence>
<dbReference type="Gene3D" id="1.10.238.10">
    <property type="entry name" value="EF-hand"/>
    <property type="match status" value="1"/>
</dbReference>
<gene>
    <name evidence="3" type="ORF">GSOID_T00026745001</name>
</gene>
<feature type="domain" description="EF-hand" evidence="2">
    <location>
        <begin position="26"/>
        <end position="61"/>
    </location>
</feature>
<name>E4Z5M4_OIKDI</name>
<dbReference type="InterPro" id="IPR011992">
    <property type="entry name" value="EF-hand-dom_pair"/>
</dbReference>
<evidence type="ECO:0000313" key="3">
    <source>
        <dbReference type="EMBL" id="CBY43002.1"/>
    </source>
</evidence>
<proteinExistence type="predicted"/>
<dbReference type="AlphaFoldDB" id="E4Z5M4"/>
<dbReference type="InterPro" id="IPR002048">
    <property type="entry name" value="EF_hand_dom"/>
</dbReference>
<dbReference type="GO" id="GO:0005509">
    <property type="term" value="F:calcium ion binding"/>
    <property type="evidence" value="ECO:0007669"/>
    <property type="project" value="InterPro"/>
</dbReference>
<dbReference type="PRINTS" id="PR00450">
    <property type="entry name" value="RECOVERIN"/>
</dbReference>
<organism evidence="3">
    <name type="scientific">Oikopleura dioica</name>
    <name type="common">Tunicate</name>
    <dbReference type="NCBI Taxonomy" id="34765"/>
    <lineage>
        <taxon>Eukaryota</taxon>
        <taxon>Metazoa</taxon>
        <taxon>Chordata</taxon>
        <taxon>Tunicata</taxon>
        <taxon>Appendicularia</taxon>
        <taxon>Copelata</taxon>
        <taxon>Oikopleuridae</taxon>
        <taxon>Oikopleura</taxon>
    </lineage>
</organism>